<dbReference type="PROSITE" id="PS51257">
    <property type="entry name" value="PROKAR_LIPOPROTEIN"/>
    <property type="match status" value="1"/>
</dbReference>
<evidence type="ECO:0000313" key="4">
    <source>
        <dbReference type="Proteomes" id="UP000886852"/>
    </source>
</evidence>
<comment type="subcellular location">
    <subcellularLocation>
        <location evidence="1">Cell envelope</location>
    </subcellularLocation>
</comment>
<accession>A0A9D1MY85</accession>
<gene>
    <name evidence="3" type="ORF">IAC72_05210</name>
</gene>
<organism evidence="3 4">
    <name type="scientific">Candidatus Fimimonas merdipullorum</name>
    <dbReference type="NCBI Taxonomy" id="2840822"/>
    <lineage>
        <taxon>Bacteria</taxon>
        <taxon>Pseudomonadati</taxon>
        <taxon>Myxococcota</taxon>
        <taxon>Myxococcia</taxon>
        <taxon>Myxococcales</taxon>
        <taxon>Cystobacterineae</taxon>
        <taxon>Myxococcaceae</taxon>
        <taxon>Myxococcaceae incertae sedis</taxon>
        <taxon>Candidatus Fimimonas</taxon>
    </lineage>
</organism>
<comment type="caution">
    <text evidence="3">The sequence shown here is derived from an EMBL/GenBank/DDBJ whole genome shotgun (WGS) entry which is preliminary data.</text>
</comment>
<reference evidence="3" key="1">
    <citation type="submission" date="2020-10" db="EMBL/GenBank/DDBJ databases">
        <authorList>
            <person name="Gilroy R."/>
        </authorList>
    </citation>
    <scope>NUCLEOTIDE SEQUENCE</scope>
    <source>
        <strain evidence="3">ChiHjej12B11-7776</strain>
    </source>
</reference>
<evidence type="ECO:0000256" key="2">
    <source>
        <dbReference type="SAM" id="SignalP"/>
    </source>
</evidence>
<dbReference type="Proteomes" id="UP000886852">
    <property type="component" value="Unassembled WGS sequence"/>
</dbReference>
<feature type="chain" id="PRO_5039587766" evidence="2">
    <location>
        <begin position="22"/>
        <end position="1668"/>
    </location>
</feature>
<proteinExistence type="predicted"/>
<dbReference type="InterPro" id="IPR013378">
    <property type="entry name" value="InlB-like_B-rpt"/>
</dbReference>
<protein>
    <submittedName>
        <fullName evidence="3">InlB B-repeat-containing protein</fullName>
    </submittedName>
</protein>
<dbReference type="InterPro" id="IPR042229">
    <property type="entry name" value="Listeria/Bacterioides_rpt_sf"/>
</dbReference>
<dbReference type="Gene3D" id="2.60.40.4270">
    <property type="entry name" value="Listeria-Bacteroides repeat domain"/>
    <property type="match status" value="5"/>
</dbReference>
<reference evidence="3" key="2">
    <citation type="journal article" date="2021" name="PeerJ">
        <title>Extensive microbial diversity within the chicken gut microbiome revealed by metagenomics and culture.</title>
        <authorList>
            <person name="Gilroy R."/>
            <person name="Ravi A."/>
            <person name="Getino M."/>
            <person name="Pursley I."/>
            <person name="Horton D.L."/>
            <person name="Alikhan N.F."/>
            <person name="Baker D."/>
            <person name="Gharbi K."/>
            <person name="Hall N."/>
            <person name="Watson M."/>
            <person name="Adriaenssens E.M."/>
            <person name="Foster-Nyarko E."/>
            <person name="Jarju S."/>
            <person name="Secka A."/>
            <person name="Antonio M."/>
            <person name="Oren A."/>
            <person name="Chaudhuri R.R."/>
            <person name="La Ragione R."/>
            <person name="Hildebrand F."/>
            <person name="Pallen M.J."/>
        </authorList>
    </citation>
    <scope>NUCLEOTIDE SEQUENCE</scope>
    <source>
        <strain evidence="3">ChiHjej12B11-7776</strain>
    </source>
</reference>
<dbReference type="Pfam" id="PF09479">
    <property type="entry name" value="Flg_new"/>
    <property type="match status" value="5"/>
</dbReference>
<keyword evidence="2" id="KW-0732">Signal</keyword>
<feature type="signal peptide" evidence="2">
    <location>
        <begin position="1"/>
        <end position="21"/>
    </location>
</feature>
<dbReference type="EMBL" id="DVOC01000093">
    <property type="protein sequence ID" value="HIU91387.1"/>
    <property type="molecule type" value="Genomic_DNA"/>
</dbReference>
<evidence type="ECO:0000313" key="3">
    <source>
        <dbReference type="EMBL" id="HIU91387.1"/>
    </source>
</evidence>
<sequence length="1668" mass="181398">MKKKIVLLALTFILAFVLVFATACHEHEFGEWQITAEPTETTAGTAKRTCTCGETEEVALPALSDTDVWSKTENPATHEQDGSIVYTSEYGTVTIVLPKGQHSFTWTISEEPTLEAEGTLLGRCECGGLAEKSVAALSDTSVWTVKSTTSSTCTTAGKTVYTSVYGDVTVTLALAEHNYGGWKITTEPTTETVGSATRTCQNDGCTHQDVAEVPVLTDSVWSVTSTPADYENARKDTYTSVYGTVVVTVGDRLHAPYENKTYYTVDIDTEDVAYGTLRIGTSWHNANATIDENGVSYHTAYPFSTNDKAVYTLVDPATGEIKVDYYEKVETENPDDEWGWGDYEGGYYSLQTLAEGDEYETTPYETETLWMDMATGIFVMPRSGYTSFHVAVPSDAPLDADNFGASKWGNSVIVTYDDGEISSTIFIHEGTLYMGASAVTTPADVSAADMYACTQVTVKDNGGEEIATFVENAEGNLVLTDGLHGTYTGELGDLVISGSGIATLGDKTGTYVKAVGADYTLDVYVDGSYYQVTLADGAYTAVKPMATITFDLGGVVPDQQVPQSVEVNVNVAYALPADLTNDTKIFAGWYYDAEYVRPVEEQFVPTQSETLHALWTNKIHIVLNGVLEGDPTDIYVGEGYTFGDVLPTYTVDGNRYFKGWYLENTYETVVAAEAVITASDDGKTLYALWTEIPAYVGEYHGSEMWGKSSGNSSHKSISIDEQGNITSSISSNSLDGAVVTRYEPDEQKVYYKQPDGTTEYCFYFDAETGIIAGIYSRNEIGNDFYLLSKAATEDNFKASVNYGIDAPKTPGGTVTGYYLRIVTLNTLLGERTIVMYDNRIYNDVTLKDTLGNVLGDLDAIKNSRTIVVINNDTNETVIALAGADGETLDGGDTVALDAYYGTYTGAEGDIVLDGTGSFVWGDKTGTYNYVGTDYTFELFVVAEGANVEYYRMTATDYTYTVTKPMVTISFTVVGSEGATDTIAQIEVNAKIAATLPDGNGYNTDYVFNGYFTNSECTAAIATPYITAESVTLYAKYSDPAVLTIVFKDGVTENATVRYSVGDVATVEIPVYAGYAFVGWYTTEDYQQGTEWTSGSVITTDTIIYAKWETAPIFNHHHYGLFYLGDREDDNDNPYGNNGADHRQGEFTFDPYGAYQVISSSGPWPFNNNPAQINNFDPEAGTMTITYGYSGGDTGEAYIDMETGFIVLNYMDVGADLDRMFLLVPGFTANAEYSNFADSFWNAGKTRTIAFTITEEDGTQKNYSLFIHENQVYFNVSFKTAETGGTDISADACYNSTLLYVLADDGSLIAKFAYDGNTMVEMDGSEGTYTNADGEGTIVLNGAGRVTIGENTYVITKVDGEEGPDGTYGVYTDTEYLEYTIDVDAKTYTVTKPMVHVTYNAGSYATVPAADVNKNFGIVLPVPECDTHIFRYWCTDADLNNPVELVDGKYIPTGDVTLFAKWDVKVNLTLDLGDGVTQVHGYGAGDALDISQYDPAHTNEKIFGGWYKDSAFSEEFTDETITDNITVYAKWIDAGTCTVTGDSTYAFVYDAESGWWKNNNQGKGNSSASVVIAAVDGPIIVKVTYWISSEANWDYLSSSTSGTVEGERIYTKGDNYTEEEAQTAEFLLQAGTTLTLTYSKDSSGNTGDDTAYLQIVVNGTAVTDYVPAA</sequence>
<name>A0A9D1MY85_9BACT</name>
<dbReference type="GO" id="GO:0030313">
    <property type="term" value="C:cell envelope"/>
    <property type="evidence" value="ECO:0007669"/>
    <property type="project" value="UniProtKB-SubCell"/>
</dbReference>
<evidence type="ECO:0000256" key="1">
    <source>
        <dbReference type="ARBA" id="ARBA00004196"/>
    </source>
</evidence>